<accession>A0A9W8AWA5</accession>
<feature type="domain" description="RlpA-like protein double-psi beta-barrel" evidence="4">
    <location>
        <begin position="139"/>
        <end position="218"/>
    </location>
</feature>
<reference evidence="5" key="1">
    <citation type="submission" date="2022-07" db="EMBL/GenBank/DDBJ databases">
        <title>Phylogenomic reconstructions and comparative analyses of Kickxellomycotina fungi.</title>
        <authorList>
            <person name="Reynolds N.K."/>
            <person name="Stajich J.E."/>
            <person name="Barry K."/>
            <person name="Grigoriev I.V."/>
            <person name="Crous P."/>
            <person name="Smith M.E."/>
        </authorList>
    </citation>
    <scope>NUCLEOTIDE SEQUENCE</scope>
    <source>
        <strain evidence="5">RSA 567</strain>
    </source>
</reference>
<keyword evidence="1 3" id="KW-0732">Signal</keyword>
<dbReference type="InterPro" id="IPR051477">
    <property type="entry name" value="Expansin_CellWall"/>
</dbReference>
<dbReference type="Proteomes" id="UP001151582">
    <property type="component" value="Unassembled WGS sequence"/>
</dbReference>
<feature type="chain" id="PRO_5040734671" description="RlpA-like protein double-psi beta-barrel domain-containing protein" evidence="3">
    <location>
        <begin position="23"/>
        <end position="236"/>
    </location>
</feature>
<organism evidence="5 6">
    <name type="scientific">Dimargaris verticillata</name>
    <dbReference type="NCBI Taxonomy" id="2761393"/>
    <lineage>
        <taxon>Eukaryota</taxon>
        <taxon>Fungi</taxon>
        <taxon>Fungi incertae sedis</taxon>
        <taxon>Zoopagomycota</taxon>
        <taxon>Kickxellomycotina</taxon>
        <taxon>Dimargaritomycetes</taxon>
        <taxon>Dimargaritales</taxon>
        <taxon>Dimargaritaceae</taxon>
        <taxon>Dimargaris</taxon>
    </lineage>
</organism>
<dbReference type="AlphaFoldDB" id="A0A9W8AWA5"/>
<feature type="region of interest" description="Disordered" evidence="2">
    <location>
        <begin position="52"/>
        <end position="146"/>
    </location>
</feature>
<dbReference type="SUPFAM" id="SSF50685">
    <property type="entry name" value="Barwin-like endoglucanases"/>
    <property type="match status" value="1"/>
</dbReference>
<dbReference type="InterPro" id="IPR009009">
    <property type="entry name" value="RlpA-like_DPBB"/>
</dbReference>
<dbReference type="OrthoDB" id="623670at2759"/>
<dbReference type="PANTHER" id="PTHR31836">
    <property type="match status" value="1"/>
</dbReference>
<dbReference type="InterPro" id="IPR036908">
    <property type="entry name" value="RlpA-like_sf"/>
</dbReference>
<name>A0A9W8AWA5_9FUNG</name>
<keyword evidence="6" id="KW-1185">Reference proteome</keyword>
<evidence type="ECO:0000313" key="5">
    <source>
        <dbReference type="EMBL" id="KAJ1971971.1"/>
    </source>
</evidence>
<protein>
    <recommendedName>
        <fullName evidence="4">RlpA-like protein double-psi beta-barrel domain-containing protein</fullName>
    </recommendedName>
</protein>
<dbReference type="EMBL" id="JANBQB010001187">
    <property type="protein sequence ID" value="KAJ1971971.1"/>
    <property type="molecule type" value="Genomic_DNA"/>
</dbReference>
<evidence type="ECO:0000256" key="2">
    <source>
        <dbReference type="SAM" id="MobiDB-lite"/>
    </source>
</evidence>
<feature type="signal peptide" evidence="3">
    <location>
        <begin position="1"/>
        <end position="22"/>
    </location>
</feature>
<evidence type="ECO:0000313" key="6">
    <source>
        <dbReference type="Proteomes" id="UP001151582"/>
    </source>
</evidence>
<dbReference type="Pfam" id="PF03330">
    <property type="entry name" value="DPBB_1"/>
    <property type="match status" value="1"/>
</dbReference>
<dbReference type="Gene3D" id="2.40.40.10">
    <property type="entry name" value="RlpA-like domain"/>
    <property type="match status" value="1"/>
</dbReference>
<feature type="compositionally biased region" description="Basic and acidic residues" evidence="2">
    <location>
        <begin position="83"/>
        <end position="104"/>
    </location>
</feature>
<evidence type="ECO:0000256" key="3">
    <source>
        <dbReference type="SAM" id="SignalP"/>
    </source>
</evidence>
<feature type="compositionally biased region" description="Acidic residues" evidence="2">
    <location>
        <begin position="68"/>
        <end position="82"/>
    </location>
</feature>
<evidence type="ECO:0000259" key="4">
    <source>
        <dbReference type="Pfam" id="PF03330"/>
    </source>
</evidence>
<comment type="caution">
    <text evidence="5">The sequence shown here is derived from an EMBL/GenBank/DDBJ whole genome shotgun (WGS) entry which is preliminary data.</text>
</comment>
<sequence length="236" mass="24447">MHKAIVTVSLLAVVALWCPASAAPVGTHMQVVSPQSLVARSVSVVGDSLVRRSLTKRSPGGSGKPSSEENEKEEDEEEEDEEKESKSSKKEKKEGKEEKEEKSSSSEGAEDADSLSGKGKGKGSLSADESTGGSVGESKGGRTTYHNFSGESNACGGSYEDGDMVVALPTADIGDLCDKEITVTRGDKSVSVKVVDECASCSSGDLDLSPVAFEALGAGLSKGEMFDVSWQGGSSK</sequence>
<dbReference type="CDD" id="cd22191">
    <property type="entry name" value="DPBB_RlpA_EXP_N-like"/>
    <property type="match status" value="1"/>
</dbReference>
<gene>
    <name evidence="5" type="ORF">H4R34_005563</name>
</gene>
<proteinExistence type="predicted"/>
<dbReference type="PANTHER" id="PTHR31836:SF28">
    <property type="entry name" value="SRCR DOMAIN-CONTAINING PROTEIN-RELATED"/>
    <property type="match status" value="1"/>
</dbReference>
<evidence type="ECO:0000256" key="1">
    <source>
        <dbReference type="ARBA" id="ARBA00022729"/>
    </source>
</evidence>